<keyword evidence="4" id="KW-0460">Magnesium</keyword>
<dbReference type="Gene3D" id="1.10.150.520">
    <property type="match status" value="1"/>
</dbReference>
<evidence type="ECO:0000256" key="1">
    <source>
        <dbReference type="ARBA" id="ARBA00001946"/>
    </source>
</evidence>
<dbReference type="STRING" id="1798401.A2363_01455"/>
<dbReference type="Gene3D" id="3.40.50.1000">
    <property type="entry name" value="HAD superfamily/HAD-like"/>
    <property type="match status" value="1"/>
</dbReference>
<organism evidence="5 6">
    <name type="scientific">Candidatus Gottesmanbacteria bacterium RIFOXYB1_FULL_47_11</name>
    <dbReference type="NCBI Taxonomy" id="1798401"/>
    <lineage>
        <taxon>Bacteria</taxon>
        <taxon>Candidatus Gottesmaniibacteriota</taxon>
    </lineage>
</organism>
<dbReference type="InterPro" id="IPR051400">
    <property type="entry name" value="HAD-like_hydrolase"/>
</dbReference>
<dbReference type="SFLD" id="SFLDG01129">
    <property type="entry name" value="C1.5:_HAD__Beta-PGM__Phosphata"/>
    <property type="match status" value="1"/>
</dbReference>
<dbReference type="Proteomes" id="UP000176186">
    <property type="component" value="Unassembled WGS sequence"/>
</dbReference>
<comment type="cofactor">
    <cofactor evidence="1">
        <name>Mg(2+)</name>
        <dbReference type="ChEBI" id="CHEBI:18420"/>
    </cofactor>
</comment>
<dbReference type="GO" id="GO:0046872">
    <property type="term" value="F:metal ion binding"/>
    <property type="evidence" value="ECO:0007669"/>
    <property type="project" value="UniProtKB-KW"/>
</dbReference>
<comment type="caution">
    <text evidence="5">The sequence shown here is derived from an EMBL/GenBank/DDBJ whole genome shotgun (WGS) entry which is preliminary data.</text>
</comment>
<name>A0A1F6BF34_9BACT</name>
<gene>
    <name evidence="5" type="ORF">A2363_01455</name>
</gene>
<dbReference type="Pfam" id="PF13419">
    <property type="entry name" value="HAD_2"/>
    <property type="match status" value="1"/>
</dbReference>
<evidence type="ECO:0000313" key="5">
    <source>
        <dbReference type="EMBL" id="OGG35147.1"/>
    </source>
</evidence>
<dbReference type="SUPFAM" id="SSF56784">
    <property type="entry name" value="HAD-like"/>
    <property type="match status" value="1"/>
</dbReference>
<accession>A0A1F6BF34</accession>
<dbReference type="GO" id="GO:0044281">
    <property type="term" value="P:small molecule metabolic process"/>
    <property type="evidence" value="ECO:0007669"/>
    <property type="project" value="UniProtKB-ARBA"/>
</dbReference>
<dbReference type="InterPro" id="IPR023214">
    <property type="entry name" value="HAD_sf"/>
</dbReference>
<evidence type="ECO:0000256" key="2">
    <source>
        <dbReference type="ARBA" id="ARBA00022723"/>
    </source>
</evidence>
<dbReference type="NCBIfam" id="TIGR01549">
    <property type="entry name" value="HAD-SF-IA-v1"/>
    <property type="match status" value="1"/>
</dbReference>
<keyword evidence="2" id="KW-0479">Metal-binding</keyword>
<dbReference type="GO" id="GO:0016791">
    <property type="term" value="F:phosphatase activity"/>
    <property type="evidence" value="ECO:0007669"/>
    <property type="project" value="TreeGrafter"/>
</dbReference>
<proteinExistence type="predicted"/>
<evidence type="ECO:0008006" key="7">
    <source>
        <dbReference type="Google" id="ProtNLM"/>
    </source>
</evidence>
<dbReference type="SFLD" id="SFLDS00003">
    <property type="entry name" value="Haloacid_Dehalogenase"/>
    <property type="match status" value="1"/>
</dbReference>
<dbReference type="InterPro" id="IPR041492">
    <property type="entry name" value="HAD_2"/>
</dbReference>
<dbReference type="AlphaFoldDB" id="A0A1F6BF34"/>
<dbReference type="PRINTS" id="PR00413">
    <property type="entry name" value="HADHALOGNASE"/>
</dbReference>
<dbReference type="PANTHER" id="PTHR46470">
    <property type="entry name" value="N-ACYLNEURAMINATE-9-PHOSPHATASE"/>
    <property type="match status" value="1"/>
</dbReference>
<dbReference type="InterPro" id="IPR036412">
    <property type="entry name" value="HAD-like_sf"/>
</dbReference>
<evidence type="ECO:0000313" key="6">
    <source>
        <dbReference type="Proteomes" id="UP000176186"/>
    </source>
</evidence>
<keyword evidence="3" id="KW-0378">Hydrolase</keyword>
<evidence type="ECO:0000256" key="3">
    <source>
        <dbReference type="ARBA" id="ARBA00022801"/>
    </source>
</evidence>
<dbReference type="EMBL" id="MFKE01000018">
    <property type="protein sequence ID" value="OGG35147.1"/>
    <property type="molecule type" value="Genomic_DNA"/>
</dbReference>
<protein>
    <recommendedName>
        <fullName evidence="7">HAD family hydrolase</fullName>
    </recommendedName>
</protein>
<reference evidence="5 6" key="1">
    <citation type="journal article" date="2016" name="Nat. Commun.">
        <title>Thousands of microbial genomes shed light on interconnected biogeochemical processes in an aquifer system.</title>
        <authorList>
            <person name="Anantharaman K."/>
            <person name="Brown C.T."/>
            <person name="Hug L.A."/>
            <person name="Sharon I."/>
            <person name="Castelle C.J."/>
            <person name="Probst A.J."/>
            <person name="Thomas B.C."/>
            <person name="Singh A."/>
            <person name="Wilkins M.J."/>
            <person name="Karaoz U."/>
            <person name="Brodie E.L."/>
            <person name="Williams K.H."/>
            <person name="Hubbard S.S."/>
            <person name="Banfield J.F."/>
        </authorList>
    </citation>
    <scope>NUCLEOTIDE SEQUENCE [LARGE SCALE GENOMIC DNA]</scope>
</reference>
<dbReference type="InterPro" id="IPR006439">
    <property type="entry name" value="HAD-SF_hydro_IA"/>
</dbReference>
<dbReference type="PANTHER" id="PTHR46470:SF2">
    <property type="entry name" value="GLYCERALDEHYDE 3-PHOSPHATE PHOSPHATASE"/>
    <property type="match status" value="1"/>
</dbReference>
<sequence>MKLESIRVLIWDFDGTLYRPNTELFAAVREAEYQAIMEHTGWTREKAMEEFHKLHRVTIQSATAVIAKLCNMSIGQAAVESEKRFDRRKYLHRDEKLIDLFAKLTKFRHFTLANGVKQYHVETLKLLGVPPETFEEMVTSETVGVTKPDDKGFRYIMKKTGLPPEAHLMIGDRELVDLAPAKNLGMHTCLVWSDKKSTIADATLLTVYDVAAMLQ</sequence>
<evidence type="ECO:0000256" key="4">
    <source>
        <dbReference type="ARBA" id="ARBA00022842"/>
    </source>
</evidence>